<dbReference type="GO" id="GO:0015627">
    <property type="term" value="C:type II protein secretion system complex"/>
    <property type="evidence" value="ECO:0007669"/>
    <property type="project" value="TreeGrafter"/>
</dbReference>
<evidence type="ECO:0000256" key="2">
    <source>
        <dbReference type="ARBA" id="ARBA00022729"/>
    </source>
</evidence>
<dbReference type="PANTHER" id="PTHR30332:SF24">
    <property type="entry name" value="SECRETIN GSPD-RELATED"/>
    <property type="match status" value="1"/>
</dbReference>
<name>A0A261UMH2_9BORD</name>
<keyword evidence="9" id="KW-1185">Reference proteome</keyword>
<dbReference type="Pfam" id="PF00263">
    <property type="entry name" value="Secretin"/>
    <property type="match status" value="1"/>
</dbReference>
<dbReference type="PANTHER" id="PTHR30332">
    <property type="entry name" value="PROBABLE GENERAL SECRETION PATHWAY PROTEIN D"/>
    <property type="match status" value="1"/>
</dbReference>
<dbReference type="OrthoDB" id="8869029at2"/>
<evidence type="ECO:0000256" key="6">
    <source>
        <dbReference type="SAM" id="SignalP"/>
    </source>
</evidence>
<evidence type="ECO:0000313" key="8">
    <source>
        <dbReference type="EMBL" id="OZI62093.1"/>
    </source>
</evidence>
<dbReference type="PROSITE" id="PS51257">
    <property type="entry name" value="PROKAR_LIPOPROTEIN"/>
    <property type="match status" value="1"/>
</dbReference>
<keyword evidence="2 6" id="KW-0732">Signal</keyword>
<dbReference type="GO" id="GO:0009306">
    <property type="term" value="P:protein secretion"/>
    <property type="evidence" value="ECO:0007669"/>
    <property type="project" value="InterPro"/>
</dbReference>
<feature type="domain" description="Type II/III secretion system secretin-like" evidence="7">
    <location>
        <begin position="408"/>
        <end position="536"/>
    </location>
</feature>
<dbReference type="InterPro" id="IPR050810">
    <property type="entry name" value="Bact_Secretion_Sys_Channel"/>
</dbReference>
<evidence type="ECO:0000313" key="9">
    <source>
        <dbReference type="Proteomes" id="UP000215767"/>
    </source>
</evidence>
<dbReference type="RefSeq" id="WP_094843477.1">
    <property type="nucleotide sequence ID" value="NZ_NEVS01000004.1"/>
</dbReference>
<comment type="similarity">
    <text evidence="4">Belongs to the bacterial secretin family.</text>
</comment>
<dbReference type="Proteomes" id="UP000215767">
    <property type="component" value="Unassembled WGS sequence"/>
</dbReference>
<feature type="compositionally biased region" description="Low complexity" evidence="5">
    <location>
        <begin position="239"/>
        <end position="251"/>
    </location>
</feature>
<evidence type="ECO:0000259" key="7">
    <source>
        <dbReference type="Pfam" id="PF00263"/>
    </source>
</evidence>
<dbReference type="GO" id="GO:0016020">
    <property type="term" value="C:membrane"/>
    <property type="evidence" value="ECO:0007669"/>
    <property type="project" value="UniProtKB-SubCell"/>
</dbReference>
<gene>
    <name evidence="8" type="ORF">CAL28_22985</name>
</gene>
<proteinExistence type="inferred from homology"/>
<comment type="caution">
    <text evidence="8">The sequence shown here is derived from an EMBL/GenBank/DDBJ whole genome shotgun (WGS) entry which is preliminary data.</text>
</comment>
<evidence type="ECO:0000256" key="1">
    <source>
        <dbReference type="ARBA" id="ARBA00004370"/>
    </source>
</evidence>
<dbReference type="InterPro" id="IPR004846">
    <property type="entry name" value="T2SS/T3SS_dom"/>
</dbReference>
<accession>A0A261UMH2</accession>
<keyword evidence="3" id="KW-0472">Membrane</keyword>
<comment type="subcellular location">
    <subcellularLocation>
        <location evidence="1">Membrane</location>
    </subcellularLocation>
</comment>
<organism evidence="8 9">
    <name type="scientific">Bordetella genomosp. 11</name>
    <dbReference type="NCBI Taxonomy" id="1416808"/>
    <lineage>
        <taxon>Bacteria</taxon>
        <taxon>Pseudomonadati</taxon>
        <taxon>Pseudomonadota</taxon>
        <taxon>Betaproteobacteria</taxon>
        <taxon>Burkholderiales</taxon>
        <taxon>Alcaligenaceae</taxon>
        <taxon>Bordetella</taxon>
    </lineage>
</organism>
<feature type="signal peptide" evidence="6">
    <location>
        <begin position="1"/>
        <end position="17"/>
    </location>
</feature>
<protein>
    <recommendedName>
        <fullName evidence="7">Type II/III secretion system secretin-like domain-containing protein</fullName>
    </recommendedName>
</protein>
<reference evidence="9" key="1">
    <citation type="submission" date="2017-05" db="EMBL/GenBank/DDBJ databases">
        <title>Complete and WGS of Bordetella genogroups.</title>
        <authorList>
            <person name="Spilker T."/>
            <person name="Lipuma J."/>
        </authorList>
    </citation>
    <scope>NUCLEOTIDE SEQUENCE [LARGE SCALE GENOMIC DNA]</scope>
    <source>
        <strain evidence="9">AU8856</strain>
    </source>
</reference>
<feature type="chain" id="PRO_5013192908" description="Type II/III secretion system secretin-like domain-containing protein" evidence="6">
    <location>
        <begin position="18"/>
        <end position="571"/>
    </location>
</feature>
<evidence type="ECO:0000256" key="3">
    <source>
        <dbReference type="ARBA" id="ARBA00023136"/>
    </source>
</evidence>
<evidence type="ECO:0000256" key="5">
    <source>
        <dbReference type="SAM" id="MobiDB-lite"/>
    </source>
</evidence>
<dbReference type="AlphaFoldDB" id="A0A261UMH2"/>
<sequence>MTALRLVAGILALTALAGCSALRSTEDITHFADTQGGEGRHSVEDFKDQAQDTDRAKGQVVGLPWIAGRPQPLARDVTLPPALRAHVNTTLLFEGGAVGLTTLAERIQAATGILTQVAPDALLPRDDFLPRLGGQQPLSSTVSAEPTSADVLVPALVPTPASSRVSGPTLPAGAARVKMEPLPPGQAPLASILDAIALRLGIYWRYDDKVGAIRFYRTQTRTFYVRALGLTSESSLELGLTGSGSSNSSSGQFATQSRSKFSADGKEKPIDGVLAKISQFLTRSGVVKAGDGAASSIVVTDTKDALDHVAAFLDQENRIMSRRVRLVFEEITVQRDHVSQAGIDWHLIYNSLGRANAATATGVATQLDSSKAAGSVGATVGSGPFAGTGLLMSALSQIGTVVRHTTIPILARNRRPATYATSETFSYVKDLQQTQSTSDTSAPTVTVTQDEKTVGTFLTVVPDAQDDGRVLLTISYNDTRLIGGLQKQEFGSPDNPSFIQQTDIGGQGVVQEVELQPGQPVVIGGYAQSAGNSTRRRLDDRAPIALGGSDSIEKKDLLTVLAVSAIPEEGF</sequence>
<feature type="region of interest" description="Disordered" evidence="5">
    <location>
        <begin position="239"/>
        <end position="266"/>
    </location>
</feature>
<dbReference type="EMBL" id="NEVS01000004">
    <property type="protein sequence ID" value="OZI62093.1"/>
    <property type="molecule type" value="Genomic_DNA"/>
</dbReference>
<evidence type="ECO:0000256" key="4">
    <source>
        <dbReference type="RuleBase" id="RU004003"/>
    </source>
</evidence>